<evidence type="ECO:0000259" key="5">
    <source>
        <dbReference type="PROSITE" id="PS51371"/>
    </source>
</evidence>
<dbReference type="SUPFAM" id="SSF54631">
    <property type="entry name" value="CBS-domain pair"/>
    <property type="match status" value="1"/>
</dbReference>
<organism evidence="6 7">
    <name type="scientific">Trametes pubescens</name>
    <name type="common">White-rot fungus</name>
    <dbReference type="NCBI Taxonomy" id="154538"/>
    <lineage>
        <taxon>Eukaryota</taxon>
        <taxon>Fungi</taxon>
        <taxon>Dikarya</taxon>
        <taxon>Basidiomycota</taxon>
        <taxon>Agaricomycotina</taxon>
        <taxon>Agaricomycetes</taxon>
        <taxon>Polyporales</taxon>
        <taxon>Polyporaceae</taxon>
        <taxon>Trametes</taxon>
    </lineage>
</organism>
<dbReference type="InterPro" id="IPR000644">
    <property type="entry name" value="CBS_dom"/>
</dbReference>
<dbReference type="GO" id="GO:0004865">
    <property type="term" value="F:protein serine/threonine phosphatase inhibitor activity"/>
    <property type="evidence" value="ECO:0007669"/>
    <property type="project" value="TreeGrafter"/>
</dbReference>
<feature type="domain" description="CBS" evidence="5">
    <location>
        <begin position="190"/>
        <end position="250"/>
    </location>
</feature>
<dbReference type="PROSITE" id="PS51371">
    <property type="entry name" value="CBS"/>
    <property type="match status" value="1"/>
</dbReference>
<dbReference type="Proteomes" id="UP000184267">
    <property type="component" value="Unassembled WGS sequence"/>
</dbReference>
<feature type="region of interest" description="Disordered" evidence="4">
    <location>
        <begin position="347"/>
        <end position="385"/>
    </location>
</feature>
<evidence type="ECO:0000313" key="7">
    <source>
        <dbReference type="Proteomes" id="UP000184267"/>
    </source>
</evidence>
<dbReference type="AlphaFoldDB" id="A0A1M2VIU4"/>
<gene>
    <name evidence="6" type="ORF">TRAPUB_1617</name>
</gene>
<keyword evidence="1" id="KW-0677">Repeat</keyword>
<feature type="compositionally biased region" description="Low complexity" evidence="4">
    <location>
        <begin position="357"/>
        <end position="385"/>
    </location>
</feature>
<dbReference type="SMART" id="SM00116">
    <property type="entry name" value="CBS"/>
    <property type="match status" value="2"/>
</dbReference>
<dbReference type="STRING" id="154538.A0A1M2VIU4"/>
<evidence type="ECO:0000256" key="2">
    <source>
        <dbReference type="ARBA" id="ARBA00023122"/>
    </source>
</evidence>
<accession>A0A1M2VIU4</accession>
<keyword evidence="2 3" id="KW-0129">CBS domain</keyword>
<evidence type="ECO:0000256" key="1">
    <source>
        <dbReference type="ARBA" id="ARBA00022737"/>
    </source>
</evidence>
<dbReference type="PANTHER" id="PTHR13780:SF36">
    <property type="entry name" value="CBS DOMAIN-CONTAINING PROTEIN"/>
    <property type="match status" value="1"/>
</dbReference>
<dbReference type="Gene3D" id="3.10.580.10">
    <property type="entry name" value="CBS-domain"/>
    <property type="match status" value="1"/>
</dbReference>
<proteinExistence type="predicted"/>
<sequence length="413" mass="44821">MSMRKRLSVSSTRSESPLVFATTPNADSEEWVAAWKQILAQDIIDSPVVAVDAETSVEEACEFADVNAFLTLAATRHKIGVDELREKHRVQEILKAAREGNVPAHLISNLSEKNPLEVLPHDANVVSLLTIFARGAHRVLIQAPSSSSEYLGMVSDSGLLSWLTDYAQKTPTLLRYLSVPLASLALPSLYLYLSVVATKASDSVLDAMKLMSDEGVSSIAIIDDETGGLLSAVSVTDIGKVVVPEQSNQILTTPLKQFVTRIKEPDGSTDGVDKSPVYSVTPNNRLFYTMQKLLATGSHRVFVTEESPMSSSPSFSSMTPTNLCGIVSVVDVLSHFARIANVPGVDPTRMQRHRRASSTSSNESYRSSGSFSHRSRSSSRTSLQRLGSVGSLEGFQMRWADRVPVPEANRGSP</sequence>
<name>A0A1M2VIU4_TRAPU</name>
<dbReference type="InterPro" id="IPR050511">
    <property type="entry name" value="AMPK_gamma/SDS23_families"/>
</dbReference>
<evidence type="ECO:0000313" key="6">
    <source>
        <dbReference type="EMBL" id="OJT07521.1"/>
    </source>
</evidence>
<evidence type="ECO:0000256" key="4">
    <source>
        <dbReference type="SAM" id="MobiDB-lite"/>
    </source>
</evidence>
<dbReference type="PANTHER" id="PTHR13780">
    <property type="entry name" value="AMP-ACTIVATED PROTEIN KINASE, GAMMA REGULATORY SUBUNIT"/>
    <property type="match status" value="1"/>
</dbReference>
<dbReference type="GO" id="GO:0042149">
    <property type="term" value="P:cellular response to glucose starvation"/>
    <property type="evidence" value="ECO:0007669"/>
    <property type="project" value="TreeGrafter"/>
</dbReference>
<reference evidence="6 7" key="1">
    <citation type="submission" date="2016-10" db="EMBL/GenBank/DDBJ databases">
        <title>Genome sequence of the basidiomycete white-rot fungus Trametes pubescens.</title>
        <authorList>
            <person name="Makela M.R."/>
            <person name="Granchi Z."/>
            <person name="Peng M."/>
            <person name="De Vries R.P."/>
            <person name="Grigoriev I."/>
            <person name="Riley R."/>
            <person name="Hilden K."/>
        </authorList>
    </citation>
    <scope>NUCLEOTIDE SEQUENCE [LARGE SCALE GENOMIC DNA]</scope>
    <source>
        <strain evidence="6 7">FBCC735</strain>
    </source>
</reference>
<comment type="caution">
    <text evidence="6">The sequence shown here is derived from an EMBL/GenBank/DDBJ whole genome shotgun (WGS) entry which is preliminary data.</text>
</comment>
<dbReference type="Pfam" id="PF00571">
    <property type="entry name" value="CBS"/>
    <property type="match status" value="1"/>
</dbReference>
<protein>
    <submittedName>
        <fullName evidence="6">Protein SDS23</fullName>
    </submittedName>
</protein>
<dbReference type="InterPro" id="IPR046342">
    <property type="entry name" value="CBS_dom_sf"/>
</dbReference>
<keyword evidence="7" id="KW-1185">Reference proteome</keyword>
<evidence type="ECO:0000256" key="3">
    <source>
        <dbReference type="PROSITE-ProRule" id="PRU00703"/>
    </source>
</evidence>
<dbReference type="OMA" id="DWTQISI"/>
<dbReference type="EMBL" id="MNAD01001170">
    <property type="protein sequence ID" value="OJT07521.1"/>
    <property type="molecule type" value="Genomic_DNA"/>
</dbReference>
<dbReference type="OrthoDB" id="449052at2759"/>